<comment type="subcellular location">
    <subcellularLocation>
        <location evidence="1">Nucleus</location>
    </subcellularLocation>
</comment>
<evidence type="ECO:0000256" key="5">
    <source>
        <dbReference type="ARBA" id="ARBA00023242"/>
    </source>
</evidence>
<dbReference type="EMBL" id="JABMIG020000136">
    <property type="protein sequence ID" value="KAL3789753.1"/>
    <property type="molecule type" value="Genomic_DNA"/>
</dbReference>
<keyword evidence="5" id="KW-0539">Nucleus</keyword>
<feature type="repeat" description="WD" evidence="6">
    <location>
        <begin position="313"/>
        <end position="344"/>
    </location>
</feature>
<dbReference type="SMART" id="SM00320">
    <property type="entry name" value="WD40"/>
    <property type="match status" value="4"/>
</dbReference>
<keyword evidence="8" id="KW-1185">Reference proteome</keyword>
<dbReference type="PROSITE" id="PS50294">
    <property type="entry name" value="WD_REPEATS_REGION"/>
    <property type="match status" value="2"/>
</dbReference>
<dbReference type="Gene3D" id="2.130.10.10">
    <property type="entry name" value="YVTN repeat-like/Quinoprotein amine dehydrogenase"/>
    <property type="match status" value="2"/>
</dbReference>
<evidence type="ECO:0000256" key="3">
    <source>
        <dbReference type="ARBA" id="ARBA00022574"/>
    </source>
</evidence>
<sequence>MDFSSEPPRMGSVIRGRAPATSLSYHESGSHLFIASENDSSLRIVDCMNGCVATDRPSLIKLQTQGIRTVRATHHGHCVLLSPGLQCGPKINSVYYLSVHDNKILREFSGHTGVVTGISTSPLNDNFLTSSVDGTVRLWDAGVSGNPSSQLKLPQNVEGSPIASFDTTGLVFGVSAKLAGDEGHHIQLYDARNSSVGPFSEMKVSRKELEQKIHACGSTPERAYALSKNEWTSMEFNKSGKQILFSSKGVVVSVDGYEGTVLHSFLLEADDNSTSLESMAGCFTPDNRTVLCGNENGTVSCYDASTGLLTRKMKGHVDRVGCVAANPKYAQIASACTNTALWIW</sequence>
<evidence type="ECO:0000256" key="2">
    <source>
        <dbReference type="ARBA" id="ARBA00005616"/>
    </source>
</evidence>
<name>A0ABD3PPR1_9STRA</name>
<dbReference type="AlphaFoldDB" id="A0ABD3PPR1"/>
<evidence type="ECO:0000256" key="6">
    <source>
        <dbReference type="PROSITE-ProRule" id="PRU00221"/>
    </source>
</evidence>
<reference evidence="7 8" key="1">
    <citation type="journal article" date="2020" name="G3 (Bethesda)">
        <title>Improved Reference Genome for Cyclotella cryptica CCMP332, a Model for Cell Wall Morphogenesis, Salinity Adaptation, and Lipid Production in Diatoms (Bacillariophyta).</title>
        <authorList>
            <person name="Roberts W.R."/>
            <person name="Downey K.M."/>
            <person name="Ruck E.C."/>
            <person name="Traller J.C."/>
            <person name="Alverson A.J."/>
        </authorList>
    </citation>
    <scope>NUCLEOTIDE SEQUENCE [LARGE SCALE GENOMIC DNA]</scope>
    <source>
        <strain evidence="7 8">CCMP332</strain>
    </source>
</reference>
<dbReference type="InterPro" id="IPR001680">
    <property type="entry name" value="WD40_rpt"/>
</dbReference>
<dbReference type="GO" id="GO:0016070">
    <property type="term" value="P:RNA metabolic process"/>
    <property type="evidence" value="ECO:0007669"/>
    <property type="project" value="UniProtKB-ARBA"/>
</dbReference>
<gene>
    <name evidence="7" type="ORF">HJC23_006746</name>
</gene>
<dbReference type="InterPro" id="IPR037867">
    <property type="entry name" value="Swd2/WDR82"/>
</dbReference>
<dbReference type="SUPFAM" id="SSF50978">
    <property type="entry name" value="WD40 repeat-like"/>
    <property type="match status" value="1"/>
</dbReference>
<evidence type="ECO:0000256" key="4">
    <source>
        <dbReference type="ARBA" id="ARBA00022737"/>
    </source>
</evidence>
<feature type="repeat" description="WD" evidence="6">
    <location>
        <begin position="108"/>
        <end position="140"/>
    </location>
</feature>
<dbReference type="InterPro" id="IPR036322">
    <property type="entry name" value="WD40_repeat_dom_sf"/>
</dbReference>
<keyword evidence="4" id="KW-0677">Repeat</keyword>
<evidence type="ECO:0000256" key="1">
    <source>
        <dbReference type="ARBA" id="ARBA00004123"/>
    </source>
</evidence>
<organism evidence="7 8">
    <name type="scientific">Cyclotella cryptica</name>
    <dbReference type="NCBI Taxonomy" id="29204"/>
    <lineage>
        <taxon>Eukaryota</taxon>
        <taxon>Sar</taxon>
        <taxon>Stramenopiles</taxon>
        <taxon>Ochrophyta</taxon>
        <taxon>Bacillariophyta</taxon>
        <taxon>Coscinodiscophyceae</taxon>
        <taxon>Thalassiosirophycidae</taxon>
        <taxon>Stephanodiscales</taxon>
        <taxon>Stephanodiscaceae</taxon>
        <taxon>Cyclotella</taxon>
    </lineage>
</organism>
<dbReference type="PROSITE" id="PS50082">
    <property type="entry name" value="WD_REPEATS_2"/>
    <property type="match status" value="2"/>
</dbReference>
<dbReference type="Proteomes" id="UP001516023">
    <property type="component" value="Unassembled WGS sequence"/>
</dbReference>
<comment type="similarity">
    <text evidence="2">Belongs to the WD repeat SWD2 family.</text>
</comment>
<dbReference type="Pfam" id="PF00400">
    <property type="entry name" value="WD40"/>
    <property type="match status" value="2"/>
</dbReference>
<proteinExistence type="inferred from homology"/>
<keyword evidence="3 6" id="KW-0853">WD repeat</keyword>
<evidence type="ECO:0000313" key="8">
    <source>
        <dbReference type="Proteomes" id="UP001516023"/>
    </source>
</evidence>
<dbReference type="PANTHER" id="PTHR19861:SF0">
    <property type="entry name" value="WD REPEAT-CONTAINING PROTEIN 82"/>
    <property type="match status" value="1"/>
</dbReference>
<protein>
    <submittedName>
        <fullName evidence="7">Uncharacterized protein</fullName>
    </submittedName>
</protein>
<dbReference type="PANTHER" id="PTHR19861">
    <property type="entry name" value="WD40 REPEAT PROTEIN SWD2"/>
    <property type="match status" value="1"/>
</dbReference>
<evidence type="ECO:0000313" key="7">
    <source>
        <dbReference type="EMBL" id="KAL3789753.1"/>
    </source>
</evidence>
<dbReference type="GO" id="GO:0005634">
    <property type="term" value="C:nucleus"/>
    <property type="evidence" value="ECO:0007669"/>
    <property type="project" value="UniProtKB-SubCell"/>
</dbReference>
<comment type="caution">
    <text evidence="7">The sequence shown here is derived from an EMBL/GenBank/DDBJ whole genome shotgun (WGS) entry which is preliminary data.</text>
</comment>
<accession>A0ABD3PPR1</accession>
<dbReference type="InterPro" id="IPR015943">
    <property type="entry name" value="WD40/YVTN_repeat-like_dom_sf"/>
</dbReference>